<feature type="compositionally biased region" description="Acidic residues" evidence="1">
    <location>
        <begin position="58"/>
        <end position="85"/>
    </location>
</feature>
<dbReference type="Proteomes" id="UP001151760">
    <property type="component" value="Unassembled WGS sequence"/>
</dbReference>
<keyword evidence="3" id="KW-1185">Reference proteome</keyword>
<gene>
    <name evidence="2" type="ORF">Tco_0975115</name>
</gene>
<evidence type="ECO:0000313" key="3">
    <source>
        <dbReference type="Proteomes" id="UP001151760"/>
    </source>
</evidence>
<dbReference type="EMBL" id="BQNB010016196">
    <property type="protein sequence ID" value="GJT48958.1"/>
    <property type="molecule type" value="Genomic_DNA"/>
</dbReference>
<reference evidence="2" key="2">
    <citation type="submission" date="2022-01" db="EMBL/GenBank/DDBJ databases">
        <authorList>
            <person name="Yamashiro T."/>
            <person name="Shiraishi A."/>
            <person name="Satake H."/>
            <person name="Nakayama K."/>
        </authorList>
    </citation>
    <scope>NUCLEOTIDE SEQUENCE</scope>
</reference>
<evidence type="ECO:0000313" key="2">
    <source>
        <dbReference type="EMBL" id="GJT48958.1"/>
    </source>
</evidence>
<accession>A0ABQ5EDI0</accession>
<reference evidence="2" key="1">
    <citation type="journal article" date="2022" name="Int. J. Mol. Sci.">
        <title>Draft Genome of Tanacetum Coccineum: Genomic Comparison of Closely Related Tanacetum-Family Plants.</title>
        <authorList>
            <person name="Yamashiro T."/>
            <person name="Shiraishi A."/>
            <person name="Nakayama K."/>
            <person name="Satake H."/>
        </authorList>
    </citation>
    <scope>NUCLEOTIDE SEQUENCE</scope>
</reference>
<name>A0ABQ5EDI0_9ASTR</name>
<organism evidence="2 3">
    <name type="scientific">Tanacetum coccineum</name>
    <dbReference type="NCBI Taxonomy" id="301880"/>
    <lineage>
        <taxon>Eukaryota</taxon>
        <taxon>Viridiplantae</taxon>
        <taxon>Streptophyta</taxon>
        <taxon>Embryophyta</taxon>
        <taxon>Tracheophyta</taxon>
        <taxon>Spermatophyta</taxon>
        <taxon>Magnoliopsida</taxon>
        <taxon>eudicotyledons</taxon>
        <taxon>Gunneridae</taxon>
        <taxon>Pentapetalae</taxon>
        <taxon>asterids</taxon>
        <taxon>campanulids</taxon>
        <taxon>Asterales</taxon>
        <taxon>Asteraceae</taxon>
        <taxon>Asteroideae</taxon>
        <taxon>Anthemideae</taxon>
        <taxon>Anthemidinae</taxon>
        <taxon>Tanacetum</taxon>
    </lineage>
</organism>
<proteinExistence type="predicted"/>
<sequence>MRFPSTLDEGTHKAKPLPKSTATHPKDSRGNKQPLNRDLTSTTSDEGTAKTTPPCLLSDDELDKESDEEEVLAAGDDMDEDIQADEEVRTPSPKQDQPEPSQEHHEEAAISYADLKASIDQYYNENIAHRDQTDKLVEAFMSSLDRSNTTISDLYKVLDVITQLLKDINNVVKDDPAANQKINEATETFVRISSNITKVLSLVKGFDFSPLFSTVKDLQAHSLKQDEELAAWAKSSTNMAWTLGSRISGLERAQNHIKSSMSSL</sequence>
<comment type="caution">
    <text evidence="2">The sequence shown here is derived from an EMBL/GenBank/DDBJ whole genome shotgun (WGS) entry which is preliminary data.</text>
</comment>
<feature type="region of interest" description="Disordered" evidence="1">
    <location>
        <begin position="1"/>
        <end position="107"/>
    </location>
</feature>
<feature type="compositionally biased region" description="Polar residues" evidence="1">
    <location>
        <begin position="31"/>
        <end position="51"/>
    </location>
</feature>
<evidence type="ECO:0000256" key="1">
    <source>
        <dbReference type="SAM" id="MobiDB-lite"/>
    </source>
</evidence>
<protein>
    <submittedName>
        <fullName evidence="2">Uncharacterized protein</fullName>
    </submittedName>
</protein>